<sequence length="111" mass="13150">MKIIQKCERDIENEMRRRFIEVCSTEEYIDSLEYIVTRTKIGRKWRKLDIKRPNKPFIKKDKPKEPSKPNQTNEQRKGHKCGGTGLLANNCLKKAKLNESVETEDQNEKEE</sequence>
<protein>
    <submittedName>
        <fullName evidence="2">Uncharacterized protein</fullName>
    </submittedName>
</protein>
<keyword evidence="3" id="KW-1185">Reference proteome</keyword>
<comment type="caution">
    <text evidence="2">The sequence shown here is derived from an EMBL/GenBank/DDBJ whole genome shotgun (WGS) entry which is preliminary data.</text>
</comment>
<dbReference type="EMBL" id="AVOT02024401">
    <property type="protein sequence ID" value="MBW0515034.1"/>
    <property type="molecule type" value="Genomic_DNA"/>
</dbReference>
<evidence type="ECO:0000313" key="3">
    <source>
        <dbReference type="Proteomes" id="UP000765509"/>
    </source>
</evidence>
<gene>
    <name evidence="2" type="ORF">O181_054749</name>
</gene>
<organism evidence="2 3">
    <name type="scientific">Austropuccinia psidii MF-1</name>
    <dbReference type="NCBI Taxonomy" id="1389203"/>
    <lineage>
        <taxon>Eukaryota</taxon>
        <taxon>Fungi</taxon>
        <taxon>Dikarya</taxon>
        <taxon>Basidiomycota</taxon>
        <taxon>Pucciniomycotina</taxon>
        <taxon>Pucciniomycetes</taxon>
        <taxon>Pucciniales</taxon>
        <taxon>Sphaerophragmiaceae</taxon>
        <taxon>Austropuccinia</taxon>
    </lineage>
</organism>
<dbReference type="AlphaFoldDB" id="A0A9Q3HTY6"/>
<feature type="compositionally biased region" description="Basic and acidic residues" evidence="1">
    <location>
        <begin position="52"/>
        <end position="67"/>
    </location>
</feature>
<name>A0A9Q3HTY6_9BASI</name>
<feature type="region of interest" description="Disordered" evidence="1">
    <location>
        <begin position="52"/>
        <end position="85"/>
    </location>
</feature>
<dbReference type="Proteomes" id="UP000765509">
    <property type="component" value="Unassembled WGS sequence"/>
</dbReference>
<proteinExistence type="predicted"/>
<accession>A0A9Q3HTY6</accession>
<evidence type="ECO:0000256" key="1">
    <source>
        <dbReference type="SAM" id="MobiDB-lite"/>
    </source>
</evidence>
<evidence type="ECO:0000313" key="2">
    <source>
        <dbReference type="EMBL" id="MBW0515034.1"/>
    </source>
</evidence>
<reference evidence="2" key="1">
    <citation type="submission" date="2021-03" db="EMBL/GenBank/DDBJ databases">
        <title>Draft genome sequence of rust myrtle Austropuccinia psidii MF-1, a brazilian biotype.</title>
        <authorList>
            <person name="Quecine M.C."/>
            <person name="Pachon D.M.R."/>
            <person name="Bonatelli M.L."/>
            <person name="Correr F.H."/>
            <person name="Franceschini L.M."/>
            <person name="Leite T.F."/>
            <person name="Margarido G.R.A."/>
            <person name="Almeida C.A."/>
            <person name="Ferrarezi J.A."/>
            <person name="Labate C.A."/>
        </authorList>
    </citation>
    <scope>NUCLEOTIDE SEQUENCE</scope>
    <source>
        <strain evidence="2">MF-1</strain>
    </source>
</reference>